<dbReference type="PANTHER" id="PTHR19282">
    <property type="entry name" value="TETRASPANIN"/>
    <property type="match status" value="1"/>
</dbReference>
<name>A0A7R8ZL79_9CRUS</name>
<evidence type="ECO:0000256" key="2">
    <source>
        <dbReference type="ARBA" id="ARBA00022692"/>
    </source>
</evidence>
<reference evidence="5" key="1">
    <citation type="submission" date="2020-11" db="EMBL/GenBank/DDBJ databases">
        <authorList>
            <person name="Tran Van P."/>
        </authorList>
    </citation>
    <scope>NUCLEOTIDE SEQUENCE</scope>
</reference>
<dbReference type="PRINTS" id="PR00259">
    <property type="entry name" value="TMFOUR"/>
</dbReference>
<dbReference type="InterPro" id="IPR018499">
    <property type="entry name" value="Tetraspanin/Peripherin"/>
</dbReference>
<accession>A0A7R8ZL79</accession>
<dbReference type="Pfam" id="PF00335">
    <property type="entry name" value="Tetraspanin"/>
    <property type="match status" value="1"/>
</dbReference>
<evidence type="ECO:0000256" key="4">
    <source>
        <dbReference type="ARBA" id="ARBA00023136"/>
    </source>
</evidence>
<dbReference type="OrthoDB" id="5845060at2759"/>
<dbReference type="AlphaFoldDB" id="A0A7R8ZL79"/>
<proteinExistence type="predicted"/>
<protein>
    <submittedName>
        <fullName evidence="5">Uncharacterized protein</fullName>
    </submittedName>
</protein>
<dbReference type="GO" id="GO:0016020">
    <property type="term" value="C:membrane"/>
    <property type="evidence" value="ECO:0007669"/>
    <property type="project" value="UniProtKB-SubCell"/>
</dbReference>
<dbReference type="PANTHER" id="PTHR19282:SF452">
    <property type="entry name" value="LD03691P"/>
    <property type="match status" value="1"/>
</dbReference>
<comment type="subcellular location">
    <subcellularLocation>
        <location evidence="1">Membrane</location>
        <topology evidence="1">Multi-pass membrane protein</topology>
    </subcellularLocation>
</comment>
<gene>
    <name evidence="5" type="ORF">CTOB1V02_LOCUS2122</name>
</gene>
<evidence type="ECO:0000256" key="1">
    <source>
        <dbReference type="ARBA" id="ARBA00004141"/>
    </source>
</evidence>
<keyword evidence="4" id="KW-0472">Membrane</keyword>
<sequence length="216" mass="23400">MCGGYTCSKNTLTGLNIFYILTAFILMGVATYGKAANIVTSVSIVGGIIVCGVILLLVSVLGLFGAVRHHQVMLFFYMVILFLLFILQFSIAIACLGVGQNDQIELASQGWDHSSNATRLDAQQYFDCCGFGNFNSSHPTCLQVLPRNGCCPEADNDAACCRGAGTCVCPLCDKVLRDNLRHGLKLSGGVGLFFSFTEKSAFFSCKCNYKKVAYYK</sequence>
<keyword evidence="3" id="KW-1133">Transmembrane helix</keyword>
<evidence type="ECO:0000256" key="3">
    <source>
        <dbReference type="ARBA" id="ARBA00022989"/>
    </source>
</evidence>
<organism evidence="5">
    <name type="scientific">Cyprideis torosa</name>
    <dbReference type="NCBI Taxonomy" id="163714"/>
    <lineage>
        <taxon>Eukaryota</taxon>
        <taxon>Metazoa</taxon>
        <taxon>Ecdysozoa</taxon>
        <taxon>Arthropoda</taxon>
        <taxon>Crustacea</taxon>
        <taxon>Oligostraca</taxon>
        <taxon>Ostracoda</taxon>
        <taxon>Podocopa</taxon>
        <taxon>Podocopida</taxon>
        <taxon>Cytherocopina</taxon>
        <taxon>Cytheroidea</taxon>
        <taxon>Cytherideidae</taxon>
        <taxon>Cyprideis</taxon>
    </lineage>
</organism>
<evidence type="ECO:0000313" key="5">
    <source>
        <dbReference type="EMBL" id="CAD7224152.1"/>
    </source>
</evidence>
<keyword evidence="2" id="KW-0812">Transmembrane</keyword>
<dbReference type="EMBL" id="OB660317">
    <property type="protein sequence ID" value="CAD7224152.1"/>
    <property type="molecule type" value="Genomic_DNA"/>
</dbReference>